<dbReference type="GO" id="GO:0005886">
    <property type="term" value="C:plasma membrane"/>
    <property type="evidence" value="ECO:0007669"/>
    <property type="project" value="TreeGrafter"/>
</dbReference>
<reference evidence="6 8" key="2">
    <citation type="submission" date="2018-11" db="EMBL/GenBank/DDBJ databases">
        <authorList>
            <consortium name="Pathogen Informatics"/>
        </authorList>
    </citation>
    <scope>NUCLEOTIDE SEQUENCE [LARGE SCALE GENOMIC DNA]</scope>
</reference>
<dbReference type="Proteomes" id="UP000274756">
    <property type="component" value="Unassembled WGS sequence"/>
</dbReference>
<evidence type="ECO:0000313" key="9">
    <source>
        <dbReference type="WBParaSite" id="DME_0000184601-mRNA-1"/>
    </source>
</evidence>
<feature type="transmembrane region" description="Helical" evidence="5">
    <location>
        <begin position="39"/>
        <end position="64"/>
    </location>
</feature>
<comment type="subcellular location">
    <subcellularLocation>
        <location evidence="1">Membrane</location>
        <topology evidence="1">Multi-pass membrane protein</topology>
    </subcellularLocation>
</comment>
<dbReference type="OrthoDB" id="10033535at2759"/>
<reference evidence="9" key="1">
    <citation type="submission" date="2016-04" db="UniProtKB">
        <authorList>
            <consortium name="WormBaseParasite"/>
        </authorList>
    </citation>
    <scope>IDENTIFICATION</scope>
</reference>
<feature type="transmembrane region" description="Helical" evidence="5">
    <location>
        <begin position="114"/>
        <end position="133"/>
    </location>
</feature>
<evidence type="ECO:0000256" key="3">
    <source>
        <dbReference type="ARBA" id="ARBA00022989"/>
    </source>
</evidence>
<dbReference type="Pfam" id="PF00335">
    <property type="entry name" value="Tetraspanin"/>
    <property type="match status" value="1"/>
</dbReference>
<gene>
    <name evidence="6" type="ORF">DME_LOCUS6206</name>
</gene>
<dbReference type="PRINTS" id="PR00259">
    <property type="entry name" value="TMFOUR"/>
</dbReference>
<keyword evidence="2 5" id="KW-0812">Transmembrane</keyword>
<evidence type="ECO:0000256" key="1">
    <source>
        <dbReference type="ARBA" id="ARBA00004141"/>
    </source>
</evidence>
<evidence type="ECO:0000313" key="8">
    <source>
        <dbReference type="Proteomes" id="UP000274756"/>
    </source>
</evidence>
<dbReference type="EMBL" id="UYYG01001155">
    <property type="protein sequence ID" value="VDN56233.1"/>
    <property type="molecule type" value="Genomic_DNA"/>
</dbReference>
<keyword evidence="4 5" id="KW-0472">Membrane</keyword>
<evidence type="ECO:0000256" key="2">
    <source>
        <dbReference type="ARBA" id="ARBA00022692"/>
    </source>
</evidence>
<name>A0A158Q381_DRAME</name>
<protein>
    <submittedName>
        <fullName evidence="9">Tetraspanin</fullName>
    </submittedName>
</protein>
<organism evidence="7 9">
    <name type="scientific">Dracunculus medinensis</name>
    <name type="common">Guinea worm</name>
    <dbReference type="NCBI Taxonomy" id="318479"/>
    <lineage>
        <taxon>Eukaryota</taxon>
        <taxon>Metazoa</taxon>
        <taxon>Ecdysozoa</taxon>
        <taxon>Nematoda</taxon>
        <taxon>Chromadorea</taxon>
        <taxon>Rhabditida</taxon>
        <taxon>Spirurina</taxon>
        <taxon>Dracunculoidea</taxon>
        <taxon>Dracunculidae</taxon>
        <taxon>Dracunculus</taxon>
    </lineage>
</organism>
<evidence type="ECO:0000313" key="6">
    <source>
        <dbReference type="EMBL" id="VDN56233.1"/>
    </source>
</evidence>
<evidence type="ECO:0000256" key="5">
    <source>
        <dbReference type="SAM" id="Phobius"/>
    </source>
</evidence>
<dbReference type="InterPro" id="IPR008952">
    <property type="entry name" value="Tetraspanin_EC2_sf"/>
</dbReference>
<sequence length="419" mass="49032">MLLYFYTTNFEHSSLGQLFPSSTTAFECKMKEMNQCSQIILLLYTLFFWVSGFTLIFMAIWLLLDPRRNYVLDLVDFSEDDPLLKVTTYVALFTGIVSLLIGFVGCCGAVKRSLYLMISVRFFLFCFVIFNGWKYEKNLSLLIPCLPGLWPCHLSGETKTLLTIEISRRTYLIKELIMFEGDYLQIYLTNLTHDRYNRDYWVTPLLDTIQYYISSTSLDIILRKMIQEDYGIRLHDRYHARITSFIDKLQFYEQCCGAKNFTDWNRSRWLTSIKISSSMQEKDIPYSFTLNAVPTTCCVQLNDATALNPVARSLARCQQQNANRTWRYVSQQCCGGFGGPHDYYDSFWYKTNTLRGTRSFVPKSCCKQSQYARAWNIKPVDAMCTTYMYYSHAFNSSVNIEAIFNFLKICQVFLTYCFF</sequence>
<dbReference type="PANTHER" id="PTHR19282:SF555">
    <property type="entry name" value="TETRASPANIN-2A"/>
    <property type="match status" value="1"/>
</dbReference>
<proteinExistence type="predicted"/>
<dbReference type="InterPro" id="IPR018499">
    <property type="entry name" value="Tetraspanin/Peripherin"/>
</dbReference>
<accession>A0A158Q381</accession>
<dbReference type="AlphaFoldDB" id="A0A158Q381"/>
<dbReference type="STRING" id="318479.A0A158Q381"/>
<keyword evidence="3 5" id="KW-1133">Transmembrane helix</keyword>
<feature type="transmembrane region" description="Helical" evidence="5">
    <location>
        <begin position="84"/>
        <end position="107"/>
    </location>
</feature>
<keyword evidence="8" id="KW-1185">Reference proteome</keyword>
<dbReference type="PANTHER" id="PTHR19282">
    <property type="entry name" value="TETRASPANIN"/>
    <property type="match status" value="1"/>
</dbReference>
<evidence type="ECO:0000256" key="4">
    <source>
        <dbReference type="ARBA" id="ARBA00023136"/>
    </source>
</evidence>
<dbReference type="Gene3D" id="1.10.1450.10">
    <property type="entry name" value="Tetraspanin"/>
    <property type="match status" value="1"/>
</dbReference>
<dbReference type="WBParaSite" id="DME_0000184601-mRNA-1">
    <property type="protein sequence ID" value="DME_0000184601-mRNA-1"/>
    <property type="gene ID" value="DME_0000184601"/>
</dbReference>
<evidence type="ECO:0000313" key="7">
    <source>
        <dbReference type="Proteomes" id="UP000038040"/>
    </source>
</evidence>
<dbReference type="SUPFAM" id="SSF48652">
    <property type="entry name" value="Tetraspanin"/>
    <property type="match status" value="1"/>
</dbReference>
<dbReference type="Proteomes" id="UP000038040">
    <property type="component" value="Unplaced"/>
</dbReference>